<dbReference type="InterPro" id="IPR009091">
    <property type="entry name" value="RCC1/BLIP-II"/>
</dbReference>
<dbReference type="SUPFAM" id="SSF50985">
    <property type="entry name" value="RCC1/BLIP-II"/>
    <property type="match status" value="1"/>
</dbReference>
<evidence type="ECO:0000313" key="2">
    <source>
        <dbReference type="Proteomes" id="UP000019678"/>
    </source>
</evidence>
<comment type="caution">
    <text evidence="1">The sequence shown here is derived from an EMBL/GenBank/DDBJ whole genome shotgun (WGS) entry which is preliminary data.</text>
</comment>
<reference evidence="1 2" key="1">
    <citation type="submission" date="2013-05" db="EMBL/GenBank/DDBJ databases">
        <title>Genome assembly of Chondromyces apiculatus DSM 436.</title>
        <authorList>
            <person name="Sharma G."/>
            <person name="Khatri I."/>
            <person name="Kaur C."/>
            <person name="Mayilraj S."/>
            <person name="Subramanian S."/>
        </authorList>
    </citation>
    <scope>NUCLEOTIDE SEQUENCE [LARGE SCALE GENOMIC DNA]</scope>
    <source>
        <strain evidence="1 2">DSM 436</strain>
    </source>
</reference>
<name>A0A017TDM7_9BACT</name>
<organism evidence="1 2">
    <name type="scientific">Chondromyces apiculatus DSM 436</name>
    <dbReference type="NCBI Taxonomy" id="1192034"/>
    <lineage>
        <taxon>Bacteria</taxon>
        <taxon>Pseudomonadati</taxon>
        <taxon>Myxococcota</taxon>
        <taxon>Polyangia</taxon>
        <taxon>Polyangiales</taxon>
        <taxon>Polyangiaceae</taxon>
        <taxon>Chondromyces</taxon>
    </lineage>
</organism>
<dbReference type="STRING" id="1192034.CAP_0151"/>
<dbReference type="AlphaFoldDB" id="A0A017TDM7"/>
<proteinExistence type="predicted"/>
<accession>A0A017TDM7</accession>
<sequence length="78" mass="8471">MTCSDPWSDVRDQPRGRRPVDALAGELHTCALLHDGTVKCWGYNHDGQLGLGNTPDQGDDDGEMGDALPTVKLYSASW</sequence>
<dbReference type="EMBL" id="ASRX01000010">
    <property type="protein sequence ID" value="EYF07398.1"/>
    <property type="molecule type" value="Genomic_DNA"/>
</dbReference>
<evidence type="ECO:0000313" key="1">
    <source>
        <dbReference type="EMBL" id="EYF07398.1"/>
    </source>
</evidence>
<dbReference type="eggNOG" id="COG5184">
    <property type="taxonomic scope" value="Bacteria"/>
</dbReference>
<dbReference type="Proteomes" id="UP000019678">
    <property type="component" value="Unassembled WGS sequence"/>
</dbReference>
<dbReference type="RefSeq" id="WP_044237699.1">
    <property type="nucleotide sequence ID" value="NZ_ASRX01000010.1"/>
</dbReference>
<protein>
    <submittedName>
        <fullName evidence="1">BNR repeat domain protein</fullName>
    </submittedName>
</protein>
<dbReference type="Pfam" id="PF13540">
    <property type="entry name" value="RCC1_2"/>
    <property type="match status" value="1"/>
</dbReference>
<dbReference type="Gene3D" id="2.130.10.30">
    <property type="entry name" value="Regulator of chromosome condensation 1/beta-lactamase-inhibitor protein II"/>
    <property type="match status" value="1"/>
</dbReference>
<keyword evidence="2" id="KW-1185">Reference proteome</keyword>
<gene>
    <name evidence="1" type="ORF">CAP_0151</name>
</gene>